<evidence type="ECO:0000256" key="2">
    <source>
        <dbReference type="PROSITE-ProRule" id="PRU00235"/>
    </source>
</evidence>
<organism evidence="4">
    <name type="scientific">Oppiella nova</name>
    <dbReference type="NCBI Taxonomy" id="334625"/>
    <lineage>
        <taxon>Eukaryota</taxon>
        <taxon>Metazoa</taxon>
        <taxon>Ecdysozoa</taxon>
        <taxon>Arthropoda</taxon>
        <taxon>Chelicerata</taxon>
        <taxon>Arachnida</taxon>
        <taxon>Acari</taxon>
        <taxon>Acariformes</taxon>
        <taxon>Sarcoptiformes</taxon>
        <taxon>Oribatida</taxon>
        <taxon>Brachypylina</taxon>
        <taxon>Oppioidea</taxon>
        <taxon>Oppiidae</taxon>
        <taxon>Oppiella</taxon>
    </lineage>
</organism>
<feature type="repeat" description="RCC1" evidence="2">
    <location>
        <begin position="21"/>
        <end position="72"/>
    </location>
</feature>
<dbReference type="SUPFAM" id="SSF56112">
    <property type="entry name" value="Protein kinase-like (PK-like)"/>
    <property type="match status" value="1"/>
</dbReference>
<sequence length="499" mass="57230">MVGIKEFVSGLDFVLGVNHDNNLYGWGLNERGQLAIWPGKQYLKPNPIKFFDNKHVTQLSCGHYHTLALLSDGRVYGWGDNIQGSWNITQTGYTNIFDIYIESFNMTHKTINLGDYMDYNYKTSHDFQVKCRNILADKFATIRNSFEAKIDKVIYEIKLFHAFDDKRKYNLIFVTNDDQVYGMGANYWGTLGLGHNQYTTQPELIPELCNQKIRQFVNGMDFILAITENDHVYSWGINDSGQLAFDSSDGYFKPKIVTFFEGLGVLQIACGDSHALALTDRGCVYGWGLNFNGEVGCGDPADEIPCPRQLRHYTSFAIADNDIKLAKCFSKEVDNLAMVNSDYCVLYNNSWFEDNKRLYIEMELCSDSLRNILDIKPEVFGRQSPEPMNSLEFYISCHIFRELLECVQYLHELSPPVIHRDLKPDNVLLARDVRNGRFLKVSDFGLATFHKHSSAHGLPKYIAPEVRKRGVKYNHKIDIYSLAKICELDIFDIDLDETT</sequence>
<dbReference type="PANTHER" id="PTHR22872">
    <property type="entry name" value="BTK-BINDING PROTEIN-RELATED"/>
    <property type="match status" value="1"/>
</dbReference>
<dbReference type="InterPro" id="IPR008271">
    <property type="entry name" value="Ser/Thr_kinase_AS"/>
</dbReference>
<evidence type="ECO:0000259" key="3">
    <source>
        <dbReference type="PROSITE" id="PS50011"/>
    </source>
</evidence>
<dbReference type="EMBL" id="OC915412">
    <property type="protein sequence ID" value="CAD7640326.1"/>
    <property type="molecule type" value="Genomic_DNA"/>
</dbReference>
<dbReference type="InterPro" id="IPR000408">
    <property type="entry name" value="Reg_chr_condens"/>
</dbReference>
<dbReference type="PRINTS" id="PR00633">
    <property type="entry name" value="RCCNDNSATION"/>
</dbReference>
<proteinExistence type="predicted"/>
<dbReference type="GO" id="GO:0005524">
    <property type="term" value="F:ATP binding"/>
    <property type="evidence" value="ECO:0007669"/>
    <property type="project" value="InterPro"/>
</dbReference>
<accession>A0A7R9LEP0</accession>
<protein>
    <recommendedName>
        <fullName evidence="3">Protein kinase domain-containing protein</fullName>
    </recommendedName>
</protein>
<dbReference type="InterPro" id="IPR000719">
    <property type="entry name" value="Prot_kinase_dom"/>
</dbReference>
<feature type="repeat" description="RCC1" evidence="2">
    <location>
        <begin position="230"/>
        <end position="281"/>
    </location>
</feature>
<gene>
    <name evidence="4" type="ORF">ONB1V03_LOCUS2496</name>
</gene>
<dbReference type="InterPro" id="IPR051625">
    <property type="entry name" value="Signaling_Regulatory_Domain"/>
</dbReference>
<evidence type="ECO:0000256" key="1">
    <source>
        <dbReference type="ARBA" id="ARBA00022737"/>
    </source>
</evidence>
<dbReference type="PROSITE" id="PS00626">
    <property type="entry name" value="RCC1_2"/>
    <property type="match status" value="2"/>
</dbReference>
<name>A0A7R9LEP0_9ACAR</name>
<keyword evidence="1" id="KW-0677">Repeat</keyword>
<dbReference type="OrthoDB" id="5370059at2759"/>
<dbReference type="Pfam" id="PF00069">
    <property type="entry name" value="Pkinase"/>
    <property type="match status" value="1"/>
</dbReference>
<dbReference type="Proteomes" id="UP000728032">
    <property type="component" value="Unassembled WGS sequence"/>
</dbReference>
<dbReference type="Gene3D" id="2.130.10.30">
    <property type="entry name" value="Regulator of chromosome condensation 1/beta-lactamase-inhibitor protein II"/>
    <property type="match status" value="2"/>
</dbReference>
<dbReference type="EMBL" id="CAJPVJ010000587">
    <property type="protein sequence ID" value="CAG2162909.1"/>
    <property type="molecule type" value="Genomic_DNA"/>
</dbReference>
<dbReference type="PROSITE" id="PS50011">
    <property type="entry name" value="PROTEIN_KINASE_DOM"/>
    <property type="match status" value="1"/>
</dbReference>
<reference evidence="4" key="1">
    <citation type="submission" date="2020-11" db="EMBL/GenBank/DDBJ databases">
        <authorList>
            <person name="Tran Van P."/>
        </authorList>
    </citation>
    <scope>NUCLEOTIDE SEQUENCE</scope>
</reference>
<dbReference type="Gene3D" id="1.10.510.10">
    <property type="entry name" value="Transferase(Phosphotransferase) domain 1"/>
    <property type="match status" value="1"/>
</dbReference>
<dbReference type="PROSITE" id="PS00108">
    <property type="entry name" value="PROTEIN_KINASE_ST"/>
    <property type="match status" value="1"/>
</dbReference>
<dbReference type="InterPro" id="IPR011009">
    <property type="entry name" value="Kinase-like_dom_sf"/>
</dbReference>
<evidence type="ECO:0000313" key="5">
    <source>
        <dbReference type="Proteomes" id="UP000728032"/>
    </source>
</evidence>
<dbReference type="SUPFAM" id="SSF50985">
    <property type="entry name" value="RCC1/BLIP-II"/>
    <property type="match status" value="1"/>
</dbReference>
<dbReference type="PROSITE" id="PS50012">
    <property type="entry name" value="RCC1_3"/>
    <property type="match status" value="3"/>
</dbReference>
<dbReference type="GO" id="GO:0004672">
    <property type="term" value="F:protein kinase activity"/>
    <property type="evidence" value="ECO:0007669"/>
    <property type="project" value="InterPro"/>
</dbReference>
<dbReference type="AlphaFoldDB" id="A0A7R9LEP0"/>
<dbReference type="InterPro" id="IPR009091">
    <property type="entry name" value="RCC1/BLIP-II"/>
</dbReference>
<dbReference type="Pfam" id="PF00415">
    <property type="entry name" value="RCC1"/>
    <property type="match status" value="3"/>
</dbReference>
<keyword evidence="5" id="KW-1185">Reference proteome</keyword>
<feature type="domain" description="Protein kinase" evidence="3">
    <location>
        <begin position="289"/>
        <end position="499"/>
    </location>
</feature>
<evidence type="ECO:0000313" key="4">
    <source>
        <dbReference type="EMBL" id="CAD7640326.1"/>
    </source>
</evidence>
<feature type="repeat" description="RCC1" evidence="2">
    <location>
        <begin position="178"/>
        <end position="229"/>
    </location>
</feature>
<dbReference type="SMART" id="SM00220">
    <property type="entry name" value="S_TKc"/>
    <property type="match status" value="1"/>
</dbReference>